<gene>
    <name evidence="3" type="ORF">DFE_3326</name>
</gene>
<reference evidence="3 4" key="1">
    <citation type="journal article" date="2018" name="Sci. Adv.">
        <title>Multi-heme cytochromes provide a pathway for survival in energy-limited environments.</title>
        <authorList>
            <person name="Deng X."/>
            <person name="Dohmae N."/>
            <person name="Nealson K.H."/>
            <person name="Hashimoto K."/>
            <person name="Okamoto A."/>
        </authorList>
    </citation>
    <scope>NUCLEOTIDE SEQUENCE [LARGE SCALE GENOMIC DNA]</scope>
    <source>
        <strain evidence="3 4">IS5</strain>
    </source>
</reference>
<evidence type="ECO:0000313" key="4">
    <source>
        <dbReference type="Proteomes" id="UP000269883"/>
    </source>
</evidence>
<proteinExistence type="predicted"/>
<feature type="signal peptide" evidence="2">
    <location>
        <begin position="1"/>
        <end position="22"/>
    </location>
</feature>
<dbReference type="InterPro" id="IPR018389">
    <property type="entry name" value="DctP_fam"/>
</dbReference>
<accession>A0A2Z6B3H4</accession>
<dbReference type="InterPro" id="IPR038404">
    <property type="entry name" value="TRAP_DctP_sf"/>
</dbReference>
<dbReference type="CDD" id="cd13665">
    <property type="entry name" value="PBP2_TRAP_Dctp3_4"/>
    <property type="match status" value="1"/>
</dbReference>
<keyword evidence="1 2" id="KW-0732">Signal</keyword>
<dbReference type="RefSeq" id="WP_126381104.1">
    <property type="nucleotide sequence ID" value="NZ_AP017378.1"/>
</dbReference>
<sequence length="334" mass="35918">MKKLLLAALTLAVLSTALPAQAGNVKLTYSNFFPPTHVQSQLAEAWCKEVEKRTGGAVSIDYFPGGTLTKAKQCYDGVVEGLSDIGFSVLAYSRGRFPVMAAVDLPLGYQSGVVATKVANGVNEKFQPKEFDDVQVMYFHAHGPGLLHTAKKPVRSIEDMKGLKLRATGNSAKVVSALGGTPVAMSMPDSYQAIQKGVVNGGMYPVETNKGWKMGEVVDYMTDSGAVAYTTTFFVVMNKDRWAEIPADAQKAILEINAEWSGKHGQAWDDSDKAGMEFFKAQGGEVIPLADAETDRWKAACAPMLEAYTAEATKKGLDGKAVLDYIVATLNSLQ</sequence>
<feature type="chain" id="PRO_5016348206" evidence="2">
    <location>
        <begin position="23"/>
        <end position="334"/>
    </location>
</feature>
<dbReference type="PANTHER" id="PTHR33376:SF15">
    <property type="entry name" value="BLL6794 PROTEIN"/>
    <property type="match status" value="1"/>
</dbReference>
<evidence type="ECO:0000256" key="2">
    <source>
        <dbReference type="SAM" id="SignalP"/>
    </source>
</evidence>
<dbReference type="KEGG" id="dfl:DFE_3326"/>
<keyword evidence="4" id="KW-1185">Reference proteome</keyword>
<organism evidence="3 4">
    <name type="scientific">Desulfovibrio ferrophilus</name>
    <dbReference type="NCBI Taxonomy" id="241368"/>
    <lineage>
        <taxon>Bacteria</taxon>
        <taxon>Pseudomonadati</taxon>
        <taxon>Thermodesulfobacteriota</taxon>
        <taxon>Desulfovibrionia</taxon>
        <taxon>Desulfovibrionales</taxon>
        <taxon>Desulfovibrionaceae</taxon>
        <taxon>Desulfovibrio</taxon>
    </lineage>
</organism>
<evidence type="ECO:0000313" key="3">
    <source>
        <dbReference type="EMBL" id="BBD10052.1"/>
    </source>
</evidence>
<dbReference type="Gene3D" id="3.40.190.170">
    <property type="entry name" value="Bacterial extracellular solute-binding protein, family 7"/>
    <property type="match status" value="1"/>
</dbReference>
<dbReference type="Proteomes" id="UP000269883">
    <property type="component" value="Chromosome"/>
</dbReference>
<dbReference type="OrthoDB" id="8912194at2"/>
<evidence type="ECO:0000256" key="1">
    <source>
        <dbReference type="ARBA" id="ARBA00022729"/>
    </source>
</evidence>
<dbReference type="NCBIfam" id="NF037995">
    <property type="entry name" value="TRAP_S1"/>
    <property type="match status" value="1"/>
</dbReference>
<dbReference type="Pfam" id="PF03480">
    <property type="entry name" value="DctP"/>
    <property type="match status" value="1"/>
</dbReference>
<dbReference type="SUPFAM" id="SSF53850">
    <property type="entry name" value="Periplasmic binding protein-like II"/>
    <property type="match status" value="1"/>
</dbReference>
<dbReference type="AlphaFoldDB" id="A0A2Z6B3H4"/>
<protein>
    <submittedName>
        <fullName evidence="3">Family 7 extracellular solute-binding protein</fullName>
    </submittedName>
</protein>
<dbReference type="GO" id="GO:0055085">
    <property type="term" value="P:transmembrane transport"/>
    <property type="evidence" value="ECO:0007669"/>
    <property type="project" value="InterPro"/>
</dbReference>
<dbReference type="PANTHER" id="PTHR33376">
    <property type="match status" value="1"/>
</dbReference>
<name>A0A2Z6B3H4_9BACT</name>
<dbReference type="EMBL" id="AP017378">
    <property type="protein sequence ID" value="BBD10052.1"/>
    <property type="molecule type" value="Genomic_DNA"/>
</dbReference>